<dbReference type="CDD" id="cd16936">
    <property type="entry name" value="HATPase_RsbW-like"/>
    <property type="match status" value="1"/>
</dbReference>
<dbReference type="PANTHER" id="PTHR35526:SF3">
    <property type="entry name" value="ANTI-SIGMA-F FACTOR RSBW"/>
    <property type="match status" value="1"/>
</dbReference>
<dbReference type="Gene3D" id="3.30.565.10">
    <property type="entry name" value="Histidine kinase-like ATPase, C-terminal domain"/>
    <property type="match status" value="1"/>
</dbReference>
<feature type="region of interest" description="Disordered" evidence="1">
    <location>
        <begin position="1"/>
        <end position="22"/>
    </location>
</feature>
<evidence type="ECO:0000313" key="3">
    <source>
        <dbReference type="Proteomes" id="UP001551329"/>
    </source>
</evidence>
<sequence length="67" mass="7414">MVMDTDRTEPAPSAASGDRDESGRGLLLVQALAARWGVERFVTGKRLWCLLEAEAEPVDFVGYLHRP</sequence>
<comment type="caution">
    <text evidence="2">The sequence shown here is derived from an EMBL/GenBank/DDBJ whole genome shotgun (WGS) entry which is preliminary data.</text>
</comment>
<accession>A0ABV3CGU6</accession>
<keyword evidence="2" id="KW-0067">ATP-binding</keyword>
<evidence type="ECO:0000256" key="1">
    <source>
        <dbReference type="SAM" id="MobiDB-lite"/>
    </source>
</evidence>
<dbReference type="InterPro" id="IPR036890">
    <property type="entry name" value="HATPase_C_sf"/>
</dbReference>
<dbReference type="InterPro" id="IPR050267">
    <property type="entry name" value="Anti-sigma-factor_SerPK"/>
</dbReference>
<gene>
    <name evidence="2" type="ORF">AB0A88_28280</name>
</gene>
<keyword evidence="3" id="KW-1185">Reference proteome</keyword>
<evidence type="ECO:0000313" key="2">
    <source>
        <dbReference type="EMBL" id="MEU7074009.1"/>
    </source>
</evidence>
<name>A0ABV3CGU6_9ACTN</name>
<dbReference type="GO" id="GO:0005524">
    <property type="term" value="F:ATP binding"/>
    <property type="evidence" value="ECO:0007669"/>
    <property type="project" value="UniProtKB-KW"/>
</dbReference>
<dbReference type="Proteomes" id="UP001551329">
    <property type="component" value="Unassembled WGS sequence"/>
</dbReference>
<reference evidence="2 3" key="1">
    <citation type="submission" date="2024-06" db="EMBL/GenBank/DDBJ databases">
        <title>The Natural Products Discovery Center: Release of the First 8490 Sequenced Strains for Exploring Actinobacteria Biosynthetic Diversity.</title>
        <authorList>
            <person name="Kalkreuter E."/>
            <person name="Kautsar S.A."/>
            <person name="Yang D."/>
            <person name="Bader C.D."/>
            <person name="Teijaro C.N."/>
            <person name="Fluegel L."/>
            <person name="Davis C.M."/>
            <person name="Simpson J.R."/>
            <person name="Lauterbach L."/>
            <person name="Steele A.D."/>
            <person name="Gui C."/>
            <person name="Meng S."/>
            <person name="Li G."/>
            <person name="Viehrig K."/>
            <person name="Ye F."/>
            <person name="Su P."/>
            <person name="Kiefer A.F."/>
            <person name="Nichols A."/>
            <person name="Cepeda A.J."/>
            <person name="Yan W."/>
            <person name="Fan B."/>
            <person name="Jiang Y."/>
            <person name="Adhikari A."/>
            <person name="Zheng C.-J."/>
            <person name="Schuster L."/>
            <person name="Cowan T.M."/>
            <person name="Smanski M.J."/>
            <person name="Chevrette M.G."/>
            <person name="De Carvalho L.P.S."/>
            <person name="Shen B."/>
        </authorList>
    </citation>
    <scope>NUCLEOTIDE SEQUENCE [LARGE SCALE GENOMIC DNA]</scope>
    <source>
        <strain evidence="2 3">NPDC045974</strain>
    </source>
</reference>
<dbReference type="EMBL" id="JBEZAE010000023">
    <property type="protein sequence ID" value="MEU7074009.1"/>
    <property type="molecule type" value="Genomic_DNA"/>
</dbReference>
<dbReference type="RefSeq" id="WP_358477171.1">
    <property type="nucleotide sequence ID" value="NZ_JBEZAE010000023.1"/>
</dbReference>
<proteinExistence type="predicted"/>
<protein>
    <submittedName>
        <fullName evidence="2">ATP-binding protein</fullName>
    </submittedName>
</protein>
<dbReference type="PANTHER" id="PTHR35526">
    <property type="entry name" value="ANTI-SIGMA-F FACTOR RSBW-RELATED"/>
    <property type="match status" value="1"/>
</dbReference>
<keyword evidence="2" id="KW-0547">Nucleotide-binding</keyword>
<organism evidence="2 3">
    <name type="scientific">Streptomyces narbonensis</name>
    <dbReference type="NCBI Taxonomy" id="67333"/>
    <lineage>
        <taxon>Bacteria</taxon>
        <taxon>Bacillati</taxon>
        <taxon>Actinomycetota</taxon>
        <taxon>Actinomycetes</taxon>
        <taxon>Kitasatosporales</taxon>
        <taxon>Streptomycetaceae</taxon>
        <taxon>Streptomyces</taxon>
    </lineage>
</organism>